<gene>
    <name evidence="4" type="ORF">FYJ62_04055</name>
</gene>
<dbReference type="GO" id="GO:0003677">
    <property type="term" value="F:DNA binding"/>
    <property type="evidence" value="ECO:0007669"/>
    <property type="project" value="UniProtKB-UniRule"/>
</dbReference>
<evidence type="ECO:0000259" key="3">
    <source>
        <dbReference type="PROSITE" id="PS50977"/>
    </source>
</evidence>
<keyword evidence="1 2" id="KW-0238">DNA-binding</keyword>
<protein>
    <submittedName>
        <fullName evidence="4">TetR family transcriptional regulator</fullName>
    </submittedName>
</protein>
<evidence type="ECO:0000313" key="4">
    <source>
        <dbReference type="EMBL" id="MST86834.1"/>
    </source>
</evidence>
<evidence type="ECO:0000256" key="2">
    <source>
        <dbReference type="PROSITE-ProRule" id="PRU00335"/>
    </source>
</evidence>
<dbReference type="InterPro" id="IPR009057">
    <property type="entry name" value="Homeodomain-like_sf"/>
</dbReference>
<dbReference type="OrthoDB" id="9810250at2"/>
<dbReference type="Pfam" id="PF00440">
    <property type="entry name" value="TetR_N"/>
    <property type="match status" value="1"/>
</dbReference>
<evidence type="ECO:0000256" key="1">
    <source>
        <dbReference type="ARBA" id="ARBA00023125"/>
    </source>
</evidence>
<sequence length="202" mass="23802">MHFHKSYIFCDLSDFLGGKSMYTGSNPTALRSRTWLKDAFLDLLKEEKYSEITVTAICRRAHLSRQTFYQIFSSKDEVMHYQFSCMFIEFRRQHRDLDQMQVKELVTASFYFFYKEREFFQELIDNGLNAFMVDEFEHYLPQISCLQATARQGQHLDYSAAYLAGAITQILIHWFQSNFSLSVEEISGLVTAKIKGKWNKDV</sequence>
<dbReference type="PROSITE" id="PS50977">
    <property type="entry name" value="HTH_TETR_2"/>
    <property type="match status" value="1"/>
</dbReference>
<dbReference type="EMBL" id="VUMX01000008">
    <property type="protein sequence ID" value="MST86834.1"/>
    <property type="molecule type" value="Genomic_DNA"/>
</dbReference>
<reference evidence="4 5" key="1">
    <citation type="submission" date="2019-08" db="EMBL/GenBank/DDBJ databases">
        <title>In-depth cultivation of the pig gut microbiome towards novel bacterial diversity and tailored functional studies.</title>
        <authorList>
            <person name="Wylensek D."/>
            <person name="Hitch T.C.A."/>
            <person name="Clavel T."/>
        </authorList>
    </citation>
    <scope>NUCLEOTIDE SEQUENCE [LARGE SCALE GENOMIC DNA]</scope>
    <source>
        <strain evidence="4 5">Bifido-178-WT-2B</strain>
    </source>
</reference>
<dbReference type="SUPFAM" id="SSF46689">
    <property type="entry name" value="Homeodomain-like"/>
    <property type="match status" value="1"/>
</dbReference>
<evidence type="ECO:0000313" key="5">
    <source>
        <dbReference type="Proteomes" id="UP000438120"/>
    </source>
</evidence>
<dbReference type="PANTHER" id="PTHR43479:SF11">
    <property type="entry name" value="ACREF_ENVCD OPERON REPRESSOR-RELATED"/>
    <property type="match status" value="1"/>
</dbReference>
<proteinExistence type="predicted"/>
<dbReference type="Gene3D" id="1.10.357.10">
    <property type="entry name" value="Tetracycline Repressor, domain 2"/>
    <property type="match status" value="1"/>
</dbReference>
<comment type="caution">
    <text evidence="4">The sequence shown here is derived from an EMBL/GenBank/DDBJ whole genome shotgun (WGS) entry which is preliminary data.</text>
</comment>
<organism evidence="4 5">
    <name type="scientific">Lactobacillus porci</name>
    <dbReference type="NCBI Taxonomy" id="2012477"/>
    <lineage>
        <taxon>Bacteria</taxon>
        <taxon>Bacillati</taxon>
        <taxon>Bacillota</taxon>
        <taxon>Bacilli</taxon>
        <taxon>Lactobacillales</taxon>
        <taxon>Lactobacillaceae</taxon>
        <taxon>Lactobacillus</taxon>
    </lineage>
</organism>
<name>A0A6A8MBS3_9LACO</name>
<feature type="domain" description="HTH tetR-type" evidence="3">
    <location>
        <begin position="30"/>
        <end position="90"/>
    </location>
</feature>
<dbReference type="PANTHER" id="PTHR43479">
    <property type="entry name" value="ACREF/ENVCD OPERON REPRESSOR-RELATED"/>
    <property type="match status" value="1"/>
</dbReference>
<dbReference type="InterPro" id="IPR050624">
    <property type="entry name" value="HTH-type_Tx_Regulator"/>
</dbReference>
<accession>A0A6A8MBS3</accession>
<dbReference type="InterPro" id="IPR001647">
    <property type="entry name" value="HTH_TetR"/>
</dbReference>
<dbReference type="AlphaFoldDB" id="A0A6A8MBS3"/>
<feature type="DNA-binding region" description="H-T-H motif" evidence="2">
    <location>
        <begin position="53"/>
        <end position="72"/>
    </location>
</feature>
<dbReference type="Proteomes" id="UP000438120">
    <property type="component" value="Unassembled WGS sequence"/>
</dbReference>
<keyword evidence="5" id="KW-1185">Reference proteome</keyword>